<dbReference type="Pfam" id="PF01547">
    <property type="entry name" value="SBP_bac_1"/>
    <property type="match status" value="1"/>
</dbReference>
<dbReference type="InterPro" id="IPR006311">
    <property type="entry name" value="TAT_signal"/>
</dbReference>
<name>A0ABV6RFV0_9MICO</name>
<comment type="caution">
    <text evidence="2">The sequence shown here is derived from an EMBL/GenBank/DDBJ whole genome shotgun (WGS) entry which is preliminary data.</text>
</comment>
<dbReference type="PROSITE" id="PS51257">
    <property type="entry name" value="PROKAR_LIPOPROTEIN"/>
    <property type="match status" value="1"/>
</dbReference>
<dbReference type="InterPro" id="IPR050490">
    <property type="entry name" value="Bact_solute-bd_prot1"/>
</dbReference>
<accession>A0ABV6RFV0</accession>
<reference evidence="2 3" key="1">
    <citation type="submission" date="2024-09" db="EMBL/GenBank/DDBJ databases">
        <authorList>
            <person name="Sun Q."/>
            <person name="Mori K."/>
        </authorList>
    </citation>
    <scope>NUCLEOTIDE SEQUENCE [LARGE SCALE GENOMIC DNA]</scope>
    <source>
        <strain evidence="2 3">CICC 10874</strain>
    </source>
</reference>
<dbReference type="Gene3D" id="3.40.190.10">
    <property type="entry name" value="Periplasmic binding protein-like II"/>
    <property type="match status" value="1"/>
</dbReference>
<evidence type="ECO:0000313" key="2">
    <source>
        <dbReference type="EMBL" id="MFC0674798.1"/>
    </source>
</evidence>
<feature type="signal peptide" evidence="1">
    <location>
        <begin position="1"/>
        <end position="33"/>
    </location>
</feature>
<dbReference type="PROSITE" id="PS51318">
    <property type="entry name" value="TAT"/>
    <property type="match status" value="1"/>
</dbReference>
<keyword evidence="3" id="KW-1185">Reference proteome</keyword>
<organism evidence="2 3">
    <name type="scientific">Brachybacterium hainanense</name>
    <dbReference type="NCBI Taxonomy" id="1541174"/>
    <lineage>
        <taxon>Bacteria</taxon>
        <taxon>Bacillati</taxon>
        <taxon>Actinomycetota</taxon>
        <taxon>Actinomycetes</taxon>
        <taxon>Micrococcales</taxon>
        <taxon>Dermabacteraceae</taxon>
        <taxon>Brachybacterium</taxon>
    </lineage>
</organism>
<sequence length="463" mass="50399">MSAPPRIPAAPARRTFLRIAAGSAVLLPIAALAGCSGPARDPGTIRVAYQQFGSGTEMETMLRRVSESYTAQNPSVTIELVPIVAAENDYFTKNELLMASPRTSPDVVYEDSFILLSDVGAGYLRSIDEEVSAWAPWTEIAPASQDAFTGEDGRIYGIPVSTDTRALWYHRGVFAEAGLPDPWEPRSWEDVLEAARTIRDSSTQAAPLFVFSGKAQGEKASMQGFEMLLYGTGSTLYDEDARTWVTGSQGFEDSLAFLRTLFAEELTLTLSQHLDPNISESIYSTLLPEGRLGILLDGSWISRNWAEGAPAAWPEWTETIALAKMPTQHGQDPGSVTLAGGWGWTIPQHASDKQAAFDFIQALCERENSVLRAIEDNHITVRADVAADERYLSYSPTVSFFTELLETARYRPALPAYPEVSAAIQEAMEVVMTGTADPARAAAAYDAQVAEIVGAENVQEEAR</sequence>
<evidence type="ECO:0000313" key="3">
    <source>
        <dbReference type="Proteomes" id="UP001589793"/>
    </source>
</evidence>
<protein>
    <submittedName>
        <fullName evidence="2">Extracellular solute-binding protein</fullName>
    </submittedName>
</protein>
<dbReference type="SUPFAM" id="SSF53850">
    <property type="entry name" value="Periplasmic binding protein-like II"/>
    <property type="match status" value="1"/>
</dbReference>
<keyword evidence="1" id="KW-0732">Signal</keyword>
<dbReference type="InterPro" id="IPR006059">
    <property type="entry name" value="SBP"/>
</dbReference>
<evidence type="ECO:0000256" key="1">
    <source>
        <dbReference type="SAM" id="SignalP"/>
    </source>
</evidence>
<proteinExistence type="predicted"/>
<gene>
    <name evidence="2" type="ORF">ACFFF6_12595</name>
</gene>
<dbReference type="PANTHER" id="PTHR43649">
    <property type="entry name" value="ARABINOSE-BINDING PROTEIN-RELATED"/>
    <property type="match status" value="1"/>
</dbReference>
<dbReference type="RefSeq" id="WP_376981224.1">
    <property type="nucleotide sequence ID" value="NZ_JBHLSV010000015.1"/>
</dbReference>
<dbReference type="PANTHER" id="PTHR43649:SF14">
    <property type="entry name" value="BLR3389 PROTEIN"/>
    <property type="match status" value="1"/>
</dbReference>
<feature type="chain" id="PRO_5046594624" evidence="1">
    <location>
        <begin position="34"/>
        <end position="463"/>
    </location>
</feature>
<dbReference type="EMBL" id="JBHLSV010000015">
    <property type="protein sequence ID" value="MFC0674798.1"/>
    <property type="molecule type" value="Genomic_DNA"/>
</dbReference>
<dbReference type="Proteomes" id="UP001589793">
    <property type="component" value="Unassembled WGS sequence"/>
</dbReference>